<dbReference type="InterPro" id="IPR036396">
    <property type="entry name" value="Cyt_P450_sf"/>
</dbReference>
<feature type="transmembrane region" description="Helical" evidence="8">
    <location>
        <begin position="30"/>
        <end position="52"/>
    </location>
</feature>
<dbReference type="GO" id="GO:0016705">
    <property type="term" value="F:oxidoreductase activity, acting on paired donors, with incorporation or reduction of molecular oxygen"/>
    <property type="evidence" value="ECO:0007669"/>
    <property type="project" value="InterPro"/>
</dbReference>
<evidence type="ECO:0000256" key="5">
    <source>
        <dbReference type="ARBA" id="ARBA00023004"/>
    </source>
</evidence>
<proteinExistence type="inferred from homology"/>
<evidence type="ECO:0000313" key="10">
    <source>
        <dbReference type="Proteomes" id="UP000249619"/>
    </source>
</evidence>
<dbReference type="STRING" id="183478.A0A364MS37"/>
<comment type="caution">
    <text evidence="9">The sequence shown here is derived from an EMBL/GenBank/DDBJ whole genome shotgun (WGS) entry which is preliminary data.</text>
</comment>
<dbReference type="GO" id="GO:0004497">
    <property type="term" value="F:monooxygenase activity"/>
    <property type="evidence" value="ECO:0007669"/>
    <property type="project" value="UniProtKB-KW"/>
</dbReference>
<name>A0A364MS37_STELY</name>
<evidence type="ECO:0000256" key="6">
    <source>
        <dbReference type="ARBA" id="ARBA00023033"/>
    </source>
</evidence>
<evidence type="ECO:0000256" key="4">
    <source>
        <dbReference type="ARBA" id="ARBA00023002"/>
    </source>
</evidence>
<keyword evidence="10" id="KW-1185">Reference proteome</keyword>
<gene>
    <name evidence="9" type="ORF">DDE83_009045</name>
</gene>
<reference evidence="10" key="1">
    <citation type="submission" date="2018-05" db="EMBL/GenBank/DDBJ databases">
        <title>Draft genome sequence of Stemphylium lycopersici strain CIDEFI 213.</title>
        <authorList>
            <person name="Medina R."/>
            <person name="Franco M.E.E."/>
            <person name="Lucentini C.G."/>
            <person name="Saparrat M.C.N."/>
            <person name="Balatti P.A."/>
        </authorList>
    </citation>
    <scope>NUCLEOTIDE SEQUENCE [LARGE SCALE GENOMIC DNA]</scope>
    <source>
        <strain evidence="10">CIDEFI 213</strain>
    </source>
</reference>
<evidence type="ECO:0000256" key="3">
    <source>
        <dbReference type="ARBA" id="ARBA00022723"/>
    </source>
</evidence>
<keyword evidence="7" id="KW-0349">Heme</keyword>
<comment type="similarity">
    <text evidence="2">Belongs to the cytochrome P450 family.</text>
</comment>
<dbReference type="PRINTS" id="PR00463">
    <property type="entry name" value="EP450I"/>
</dbReference>
<evidence type="ECO:0000256" key="1">
    <source>
        <dbReference type="ARBA" id="ARBA00001971"/>
    </source>
</evidence>
<keyword evidence="3 7" id="KW-0479">Metal-binding</keyword>
<keyword evidence="8" id="KW-1133">Transmembrane helix</keyword>
<dbReference type="PANTHER" id="PTHR24305:SF157">
    <property type="entry name" value="N-ACETYLTRYPTOPHAN 6-HYDROXYLASE IVOC-RELATED"/>
    <property type="match status" value="1"/>
</dbReference>
<dbReference type="GO" id="GO:0005506">
    <property type="term" value="F:iron ion binding"/>
    <property type="evidence" value="ECO:0007669"/>
    <property type="project" value="InterPro"/>
</dbReference>
<dbReference type="GO" id="GO:0020037">
    <property type="term" value="F:heme binding"/>
    <property type="evidence" value="ECO:0007669"/>
    <property type="project" value="InterPro"/>
</dbReference>
<dbReference type="Proteomes" id="UP000249619">
    <property type="component" value="Unassembled WGS sequence"/>
</dbReference>
<dbReference type="Gene3D" id="1.10.630.10">
    <property type="entry name" value="Cytochrome P450"/>
    <property type="match status" value="1"/>
</dbReference>
<feature type="transmembrane region" description="Helical" evidence="8">
    <location>
        <begin position="326"/>
        <end position="349"/>
    </location>
</feature>
<sequence length="498" mass="56447">MAPPQLGQPLPVYEKSALRVLLQNASGTQMFLGASALLLLYGFLIGIHRVYFSPLSHIPGPKIAAFTWWYEAYYDVIKRGQYVDIIKKMHEEYGPIVRINPIEISIDDASFYNEVYVASTTRRTTIDEAYRGGLAFDGAHVMTASHELHKKRRKPLEPFFSRRGIERVESWISGKAKLLETKLQALDGTGNIVRMDHAFSAYAGDIVGGICCEETPGFLDHPEFAPDWHGIIDTVVSQIPTFMHFTFLVQFISVAVGAKVLLAFYPAGAGWENYRANAVRHIELAKRENLDTNTIEKNDRSSVFRHLISSDMPQSEKSTERLSHEAMIILGAGTVTTARTLSVITFYVLSNPHIKARLSEELSSVMQGYPSKPPRWSDLEKLPYLQACIKEGLRISPGALRRLPRCSPDVTLQYKQYAIPRHTPVGMSSYYMHYDPITYPEPSEYRPERWLGDYNPHMNRNFVPFTRGSRNCIGMKPIKAYWFEEGAFGIRSLPQCLN</sequence>
<organism evidence="9 10">
    <name type="scientific">Stemphylium lycopersici</name>
    <name type="common">Tomato gray leaf spot disease fungus</name>
    <name type="synonym">Thyrospora lycopersici</name>
    <dbReference type="NCBI Taxonomy" id="183478"/>
    <lineage>
        <taxon>Eukaryota</taxon>
        <taxon>Fungi</taxon>
        <taxon>Dikarya</taxon>
        <taxon>Ascomycota</taxon>
        <taxon>Pezizomycotina</taxon>
        <taxon>Dothideomycetes</taxon>
        <taxon>Pleosporomycetidae</taxon>
        <taxon>Pleosporales</taxon>
        <taxon>Pleosporineae</taxon>
        <taxon>Pleosporaceae</taxon>
        <taxon>Stemphylium</taxon>
    </lineage>
</organism>
<dbReference type="InterPro" id="IPR050121">
    <property type="entry name" value="Cytochrome_P450_monoxygenase"/>
</dbReference>
<dbReference type="CDD" id="cd11062">
    <property type="entry name" value="CYP58-like"/>
    <property type="match status" value="1"/>
</dbReference>
<dbReference type="InterPro" id="IPR001128">
    <property type="entry name" value="Cyt_P450"/>
</dbReference>
<evidence type="ECO:0000256" key="8">
    <source>
        <dbReference type="SAM" id="Phobius"/>
    </source>
</evidence>
<evidence type="ECO:0000313" key="9">
    <source>
        <dbReference type="EMBL" id="RAR00830.1"/>
    </source>
</evidence>
<keyword evidence="8" id="KW-0472">Membrane</keyword>
<dbReference type="AlphaFoldDB" id="A0A364MS37"/>
<evidence type="ECO:0000256" key="2">
    <source>
        <dbReference type="ARBA" id="ARBA00010617"/>
    </source>
</evidence>
<evidence type="ECO:0000256" key="7">
    <source>
        <dbReference type="PIRSR" id="PIRSR602401-1"/>
    </source>
</evidence>
<dbReference type="SUPFAM" id="SSF48264">
    <property type="entry name" value="Cytochrome P450"/>
    <property type="match status" value="1"/>
</dbReference>
<dbReference type="Pfam" id="PF00067">
    <property type="entry name" value="p450"/>
    <property type="match status" value="1"/>
</dbReference>
<accession>A0A364MS37</accession>
<dbReference type="PANTHER" id="PTHR24305">
    <property type="entry name" value="CYTOCHROME P450"/>
    <property type="match status" value="1"/>
</dbReference>
<keyword evidence="6" id="KW-0503">Monooxygenase</keyword>
<comment type="cofactor">
    <cofactor evidence="1 7">
        <name>heme</name>
        <dbReference type="ChEBI" id="CHEBI:30413"/>
    </cofactor>
</comment>
<feature type="binding site" description="axial binding residue" evidence="7">
    <location>
        <position position="472"/>
    </location>
    <ligand>
        <name>heme</name>
        <dbReference type="ChEBI" id="CHEBI:30413"/>
    </ligand>
    <ligandPart>
        <name>Fe</name>
        <dbReference type="ChEBI" id="CHEBI:18248"/>
    </ligandPart>
</feature>
<keyword evidence="4" id="KW-0560">Oxidoreductase</keyword>
<feature type="transmembrane region" description="Helical" evidence="8">
    <location>
        <begin position="245"/>
        <end position="265"/>
    </location>
</feature>
<protein>
    <submittedName>
        <fullName evidence="9">Cytochrome P450</fullName>
    </submittedName>
</protein>
<keyword evidence="8" id="KW-0812">Transmembrane</keyword>
<keyword evidence="5 7" id="KW-0408">Iron</keyword>
<dbReference type="EMBL" id="QGDH01000321">
    <property type="protein sequence ID" value="RAR00830.1"/>
    <property type="molecule type" value="Genomic_DNA"/>
</dbReference>
<dbReference type="InterPro" id="IPR002401">
    <property type="entry name" value="Cyt_P450_E_grp-I"/>
</dbReference>